<dbReference type="HOGENOM" id="CLU_725254_0_0_10"/>
<dbReference type="InterPro" id="IPR038704">
    <property type="entry name" value="YEAST_sf"/>
</dbReference>
<gene>
    <name evidence="3" type="ORF">Mucpa_2963</name>
</gene>
<keyword evidence="4" id="KW-1185">Reference proteome</keyword>
<dbReference type="AlphaFoldDB" id="H1YBZ3"/>
<dbReference type="GO" id="GO:0006508">
    <property type="term" value="P:proteolysis"/>
    <property type="evidence" value="ECO:0007669"/>
    <property type="project" value="InterPro"/>
</dbReference>
<evidence type="ECO:0000313" key="4">
    <source>
        <dbReference type="Proteomes" id="UP000002774"/>
    </source>
</evidence>
<reference evidence="3" key="1">
    <citation type="submission" date="2011-09" db="EMBL/GenBank/DDBJ databases">
        <title>The permanent draft genome of Mucilaginibacter paludis DSM 18603.</title>
        <authorList>
            <consortium name="US DOE Joint Genome Institute (JGI-PGF)"/>
            <person name="Lucas S."/>
            <person name="Han J."/>
            <person name="Lapidus A."/>
            <person name="Bruce D."/>
            <person name="Goodwin L."/>
            <person name="Pitluck S."/>
            <person name="Peters L."/>
            <person name="Kyrpides N."/>
            <person name="Mavromatis K."/>
            <person name="Ivanova N."/>
            <person name="Mikhailova N."/>
            <person name="Held B."/>
            <person name="Detter J.C."/>
            <person name="Tapia R."/>
            <person name="Han C."/>
            <person name="Land M."/>
            <person name="Hauser L."/>
            <person name="Markowitz V."/>
            <person name="Cheng J.-F."/>
            <person name="Hugenholtz P."/>
            <person name="Woyke T."/>
            <person name="Wu D."/>
            <person name="Tindall B."/>
            <person name="Brambilla E."/>
            <person name="Klenk H.-P."/>
            <person name="Eisen J.A."/>
        </authorList>
    </citation>
    <scope>NUCLEOTIDE SEQUENCE [LARGE SCALE GENOMIC DNA]</scope>
    <source>
        <strain evidence="3">DSM 18603</strain>
    </source>
</reference>
<name>H1YBZ3_9SPHI</name>
<protein>
    <recommendedName>
        <fullName evidence="2">YEATS domain-containing protein</fullName>
    </recommendedName>
</protein>
<evidence type="ECO:0000256" key="1">
    <source>
        <dbReference type="SAM" id="SignalP"/>
    </source>
</evidence>
<dbReference type="Pfam" id="PF00656">
    <property type="entry name" value="Peptidase_C14"/>
    <property type="match status" value="1"/>
</dbReference>
<proteinExistence type="predicted"/>
<dbReference type="PROSITE" id="PS51037">
    <property type="entry name" value="YEATS"/>
    <property type="match status" value="1"/>
</dbReference>
<evidence type="ECO:0000259" key="2">
    <source>
        <dbReference type="PROSITE" id="PS51037"/>
    </source>
</evidence>
<feature type="chain" id="PRO_5003558549" description="YEATS domain-containing protein" evidence="1">
    <location>
        <begin position="20"/>
        <end position="381"/>
    </location>
</feature>
<dbReference type="Pfam" id="PF20305">
    <property type="entry name" value="pYEATS"/>
    <property type="match status" value="1"/>
</dbReference>
<dbReference type="RefSeq" id="WP_008507360.1">
    <property type="nucleotide sequence ID" value="NZ_CM001403.1"/>
</dbReference>
<dbReference type="OrthoDB" id="976354at2"/>
<keyword evidence="1" id="KW-0732">Signal</keyword>
<sequence length="381" mass="43686">MKFSFLVMLLLCLLTCVQGQVLHAFLFCKTNDKNIGKFIGINYVNMENQLKVIAAALKYKYGDHHLTSVDYNLHQVNDTLNHTDIKPDDIVVLYFSTHGGRTKNHTGMFPLLDIPDSAIESFKEHLILLNKQPKILITIIEACNGYAMLEKQDRFIMGLQSGIVSLQEKLDPNQTANLKKLFTTACEIIVTAGEVGKDTYTGPDGSPFTGYFLRSLNEYIAYNEKKRSEVNWSNVLDRAKTYTSNWTATTPIPTHPIWQLRQCGTPIFISGEVKYLQSFDAVEKRDVSLKITSRRRLRFKNPYDVTLNVINASNNPIDSVQYFLHYTMEHPVLTMTNPEQDFYLSMALWGTFPIKAKVFFADGKVYDLYKNFDFSKKFKLF</sequence>
<evidence type="ECO:0000313" key="3">
    <source>
        <dbReference type="EMBL" id="EHQ27071.1"/>
    </source>
</evidence>
<dbReference type="GO" id="GO:0004197">
    <property type="term" value="F:cysteine-type endopeptidase activity"/>
    <property type="evidence" value="ECO:0007669"/>
    <property type="project" value="InterPro"/>
</dbReference>
<organism evidence="3 4">
    <name type="scientific">Mucilaginibacter paludis DSM 18603</name>
    <dbReference type="NCBI Taxonomy" id="714943"/>
    <lineage>
        <taxon>Bacteria</taxon>
        <taxon>Pseudomonadati</taxon>
        <taxon>Bacteroidota</taxon>
        <taxon>Sphingobacteriia</taxon>
        <taxon>Sphingobacteriales</taxon>
        <taxon>Sphingobacteriaceae</taxon>
        <taxon>Mucilaginibacter</taxon>
    </lineage>
</organism>
<dbReference type="Gene3D" id="3.40.50.1460">
    <property type="match status" value="1"/>
</dbReference>
<dbReference type="InterPro" id="IPR055129">
    <property type="entry name" value="YEATS_dom"/>
</dbReference>
<dbReference type="eggNOG" id="COG4249">
    <property type="taxonomic scope" value="Bacteria"/>
</dbReference>
<dbReference type="STRING" id="714943.Mucpa_2963"/>
<dbReference type="InterPro" id="IPR011600">
    <property type="entry name" value="Pept_C14_caspase"/>
</dbReference>
<accession>H1YBZ3</accession>
<dbReference type="Proteomes" id="UP000002774">
    <property type="component" value="Chromosome"/>
</dbReference>
<dbReference type="EMBL" id="CM001403">
    <property type="protein sequence ID" value="EHQ27071.1"/>
    <property type="molecule type" value="Genomic_DNA"/>
</dbReference>
<dbReference type="InterPro" id="IPR046888">
    <property type="entry name" value="pYEATS"/>
</dbReference>
<feature type="domain" description="YEATS" evidence="2">
    <location>
        <begin position="272"/>
        <end position="381"/>
    </location>
</feature>
<feature type="signal peptide" evidence="1">
    <location>
        <begin position="1"/>
        <end position="19"/>
    </location>
</feature>
<dbReference type="Gene3D" id="2.60.40.1970">
    <property type="entry name" value="YEATS domain"/>
    <property type="match status" value="1"/>
</dbReference>